<dbReference type="AlphaFoldDB" id="A0A2P2PXP1"/>
<organism evidence="1">
    <name type="scientific">Rhizophora mucronata</name>
    <name type="common">Asiatic mangrove</name>
    <dbReference type="NCBI Taxonomy" id="61149"/>
    <lineage>
        <taxon>Eukaryota</taxon>
        <taxon>Viridiplantae</taxon>
        <taxon>Streptophyta</taxon>
        <taxon>Embryophyta</taxon>
        <taxon>Tracheophyta</taxon>
        <taxon>Spermatophyta</taxon>
        <taxon>Magnoliopsida</taxon>
        <taxon>eudicotyledons</taxon>
        <taxon>Gunneridae</taxon>
        <taxon>Pentapetalae</taxon>
        <taxon>rosids</taxon>
        <taxon>fabids</taxon>
        <taxon>Malpighiales</taxon>
        <taxon>Rhizophoraceae</taxon>
        <taxon>Rhizophora</taxon>
    </lineage>
</organism>
<evidence type="ECO:0000313" key="1">
    <source>
        <dbReference type="EMBL" id="MBX59517.1"/>
    </source>
</evidence>
<protein>
    <submittedName>
        <fullName evidence="1">Uncharacterized protein</fullName>
    </submittedName>
</protein>
<name>A0A2P2PXP1_RHIMU</name>
<proteinExistence type="predicted"/>
<dbReference type="EMBL" id="GGEC01079033">
    <property type="protein sequence ID" value="MBX59517.1"/>
    <property type="molecule type" value="Transcribed_RNA"/>
</dbReference>
<reference evidence="1" key="1">
    <citation type="submission" date="2018-02" db="EMBL/GenBank/DDBJ databases">
        <title>Rhizophora mucronata_Transcriptome.</title>
        <authorList>
            <person name="Meera S.P."/>
            <person name="Sreeshan A."/>
            <person name="Augustine A."/>
        </authorList>
    </citation>
    <scope>NUCLEOTIDE SEQUENCE</scope>
    <source>
        <tissue evidence="1">Leaf</tissue>
    </source>
</reference>
<accession>A0A2P2PXP1</accession>
<sequence>MCRLIYELCKNMEEMTMSRRTNIKTSKNQPRARMQNQQEWVQHFCFKSTLIWLNSLYNPKNRF</sequence>